<evidence type="ECO:0000256" key="9">
    <source>
        <dbReference type="RuleBase" id="RU000488"/>
    </source>
</evidence>
<dbReference type="AlphaFoldDB" id="A0A835YDD7"/>
<evidence type="ECO:0000313" key="11">
    <source>
        <dbReference type="Proteomes" id="UP000612055"/>
    </source>
</evidence>
<dbReference type="Gene3D" id="1.50.40.10">
    <property type="entry name" value="Mitochondrial carrier domain"/>
    <property type="match status" value="2"/>
</dbReference>
<gene>
    <name evidence="10" type="ORF">HYH03_001313</name>
</gene>
<evidence type="ECO:0000256" key="8">
    <source>
        <dbReference type="PROSITE-ProRule" id="PRU00282"/>
    </source>
</evidence>
<evidence type="ECO:0000256" key="3">
    <source>
        <dbReference type="ARBA" id="ARBA00022448"/>
    </source>
</evidence>
<evidence type="ECO:0000256" key="2">
    <source>
        <dbReference type="ARBA" id="ARBA00006375"/>
    </source>
</evidence>
<dbReference type="InterPro" id="IPR044712">
    <property type="entry name" value="SLC25A32-like"/>
</dbReference>
<protein>
    <submittedName>
        <fullName evidence="10">Uncharacterized protein</fullName>
    </submittedName>
</protein>
<evidence type="ECO:0000313" key="10">
    <source>
        <dbReference type="EMBL" id="KAG2500536.1"/>
    </source>
</evidence>
<dbReference type="InterPro" id="IPR023395">
    <property type="entry name" value="MCP_dom_sf"/>
</dbReference>
<keyword evidence="6" id="KW-1133">Transmembrane helix</keyword>
<comment type="subcellular location">
    <subcellularLocation>
        <location evidence="1">Membrane</location>
        <topology evidence="1">Multi-pass membrane protein</topology>
    </subcellularLocation>
</comment>
<organism evidence="10 11">
    <name type="scientific">Edaphochlamys debaryana</name>
    <dbReference type="NCBI Taxonomy" id="47281"/>
    <lineage>
        <taxon>Eukaryota</taxon>
        <taxon>Viridiplantae</taxon>
        <taxon>Chlorophyta</taxon>
        <taxon>core chlorophytes</taxon>
        <taxon>Chlorophyceae</taxon>
        <taxon>CS clade</taxon>
        <taxon>Chlamydomonadales</taxon>
        <taxon>Chlamydomonadales incertae sedis</taxon>
        <taxon>Edaphochlamys</taxon>
    </lineage>
</organism>
<keyword evidence="5" id="KW-0677">Repeat</keyword>
<keyword evidence="3 9" id="KW-0813">Transport</keyword>
<dbReference type="InterPro" id="IPR018108">
    <property type="entry name" value="MCP_transmembrane"/>
</dbReference>
<reference evidence="10" key="1">
    <citation type="journal article" date="2020" name="bioRxiv">
        <title>Comparative genomics of Chlamydomonas.</title>
        <authorList>
            <person name="Craig R.J."/>
            <person name="Hasan A.R."/>
            <person name="Ness R.W."/>
            <person name="Keightley P.D."/>
        </authorList>
    </citation>
    <scope>NUCLEOTIDE SEQUENCE</scope>
    <source>
        <strain evidence="10">CCAP 11/70</strain>
    </source>
</reference>
<dbReference type="GO" id="GO:0006862">
    <property type="term" value="P:nucleotide transport"/>
    <property type="evidence" value="ECO:0007669"/>
    <property type="project" value="InterPro"/>
</dbReference>
<keyword evidence="7 8" id="KW-0472">Membrane</keyword>
<name>A0A835YDD7_9CHLO</name>
<evidence type="ECO:0000256" key="7">
    <source>
        <dbReference type="ARBA" id="ARBA00023136"/>
    </source>
</evidence>
<accession>A0A835YDD7</accession>
<evidence type="ECO:0000256" key="6">
    <source>
        <dbReference type="ARBA" id="ARBA00022989"/>
    </source>
</evidence>
<feature type="repeat" description="Solcar" evidence="8">
    <location>
        <begin position="7"/>
        <end position="103"/>
    </location>
</feature>
<evidence type="ECO:0000256" key="1">
    <source>
        <dbReference type="ARBA" id="ARBA00004141"/>
    </source>
</evidence>
<dbReference type="SUPFAM" id="SSF103506">
    <property type="entry name" value="Mitochondrial carrier"/>
    <property type="match status" value="1"/>
</dbReference>
<feature type="repeat" description="Solcar" evidence="8">
    <location>
        <begin position="296"/>
        <end position="381"/>
    </location>
</feature>
<dbReference type="GO" id="GO:0016020">
    <property type="term" value="C:membrane"/>
    <property type="evidence" value="ECO:0007669"/>
    <property type="project" value="UniProtKB-SubCell"/>
</dbReference>
<keyword evidence="11" id="KW-1185">Reference proteome</keyword>
<evidence type="ECO:0000256" key="5">
    <source>
        <dbReference type="ARBA" id="ARBA00022737"/>
    </source>
</evidence>
<dbReference type="Pfam" id="PF00153">
    <property type="entry name" value="Mito_carr"/>
    <property type="match status" value="3"/>
</dbReference>
<dbReference type="EMBL" id="JAEHOE010000003">
    <property type="protein sequence ID" value="KAG2500536.1"/>
    <property type="molecule type" value="Genomic_DNA"/>
</dbReference>
<feature type="repeat" description="Solcar" evidence="8">
    <location>
        <begin position="132"/>
        <end position="224"/>
    </location>
</feature>
<sequence>MAPAGVSDAVVEGCSGALGSVASLLITYPLKTIYTLQALSTGSGGASLPADSAVLGEPKALALLRFLQAYKLSSLYAGLGPNIIESALSSGVYFFFYSKLRDQAVAWSRRRSGSDAALGAAAAGGGPRSESIGVLASLLVATSAGAINQLITLPASVVATRMQGYQSIAKQPGAPQRPPTTLETIAAVWREGGLGAFWKGLLPSMILLINPAVQYMLFEKIKGLLRYWKARRVAAAAAAADADAEALERRAAATAAAAAARRCSADSDDAMQNIEAAVKAAKAAAAPARAPESVQLSAGEVFLAGALAKIGATIVSYPLIVVKARQQAASGPSKASTWGVISSTARNEGLGGFFKGLRAKILQTALNAALMLMLKEQFHGATKTALNYSLGAGSSAPVAPTLKRMPAAAPSGPAAAAAAKPAAVVAAAVKPAAAG</sequence>
<proteinExistence type="inferred from homology"/>
<evidence type="ECO:0000256" key="4">
    <source>
        <dbReference type="ARBA" id="ARBA00022692"/>
    </source>
</evidence>
<dbReference type="OrthoDB" id="2019556at2759"/>
<comment type="caution">
    <text evidence="10">The sequence shown here is derived from an EMBL/GenBank/DDBJ whole genome shotgun (WGS) entry which is preliminary data.</text>
</comment>
<comment type="similarity">
    <text evidence="2 9">Belongs to the mitochondrial carrier (TC 2.A.29) family.</text>
</comment>
<dbReference type="PROSITE" id="PS50920">
    <property type="entry name" value="SOLCAR"/>
    <property type="match status" value="3"/>
</dbReference>
<keyword evidence="4 8" id="KW-0812">Transmembrane</keyword>
<dbReference type="GO" id="GO:0055085">
    <property type="term" value="P:transmembrane transport"/>
    <property type="evidence" value="ECO:0007669"/>
    <property type="project" value="InterPro"/>
</dbReference>
<dbReference type="PANTHER" id="PTHR45683">
    <property type="entry name" value="MITOCHONDRIAL NICOTINAMIDE ADENINE DINUCLEOTIDE TRANSPORTER 1-RELATED-RELATED"/>
    <property type="match status" value="1"/>
</dbReference>
<dbReference type="Proteomes" id="UP000612055">
    <property type="component" value="Unassembled WGS sequence"/>
</dbReference>